<dbReference type="PRINTS" id="PR00778">
    <property type="entry name" value="HTHARSR"/>
</dbReference>
<dbReference type="Pfam" id="PF12840">
    <property type="entry name" value="HTH_20"/>
    <property type="match status" value="1"/>
</dbReference>
<dbReference type="GO" id="GO:0003700">
    <property type="term" value="F:DNA-binding transcription factor activity"/>
    <property type="evidence" value="ECO:0007669"/>
    <property type="project" value="InterPro"/>
</dbReference>
<geneLocation type="plasmid" evidence="5 6">
    <name>pBMB0232</name>
</geneLocation>
<evidence type="ECO:0000256" key="2">
    <source>
        <dbReference type="ARBA" id="ARBA00023125"/>
    </source>
</evidence>
<name>A0A9W3KJ98_BACTU</name>
<dbReference type="InterPro" id="IPR036388">
    <property type="entry name" value="WH-like_DNA-bd_sf"/>
</dbReference>
<dbReference type="PANTHER" id="PTHR33154:SF18">
    <property type="entry name" value="ARSENICAL RESISTANCE OPERON REPRESSOR"/>
    <property type="match status" value="1"/>
</dbReference>
<dbReference type="Gene3D" id="1.10.10.10">
    <property type="entry name" value="Winged helix-like DNA-binding domain superfamily/Winged helix DNA-binding domain"/>
    <property type="match status" value="1"/>
</dbReference>
<dbReference type="EMBL" id="CP005939">
    <property type="protein sequence ID" value="AHA75543.1"/>
    <property type="molecule type" value="Genomic_DNA"/>
</dbReference>
<gene>
    <name evidence="5" type="ORF">YBT1518_32547</name>
</gene>
<evidence type="ECO:0000256" key="1">
    <source>
        <dbReference type="ARBA" id="ARBA00023015"/>
    </source>
</evidence>
<keyword evidence="1" id="KW-0805">Transcription regulation</keyword>
<accession>A0A9W3KJ98</accession>
<dbReference type="InterPro" id="IPR051081">
    <property type="entry name" value="HTH_MetalResp_TranReg"/>
</dbReference>
<dbReference type="PANTHER" id="PTHR33154">
    <property type="entry name" value="TRANSCRIPTIONAL REGULATOR, ARSR FAMILY"/>
    <property type="match status" value="1"/>
</dbReference>
<sequence length="124" mass="14721">MQDSLGAVHDRTEKYENLVKKEWRRKKSMNNVFHTERNDLERISEMLKVLAHPVRLQMVHHLLEKKALNVTELQRYFDLPQSTISQHLGKLKSHKAVAYERKGLEVFYRVDDEKVKQTLQILLG</sequence>
<proteinExistence type="predicted"/>
<dbReference type="SUPFAM" id="SSF46785">
    <property type="entry name" value="Winged helix' DNA-binding domain"/>
    <property type="match status" value="1"/>
</dbReference>
<feature type="domain" description="HTH arsR-type" evidence="4">
    <location>
        <begin position="35"/>
        <end position="124"/>
    </location>
</feature>
<dbReference type="GO" id="GO:0003677">
    <property type="term" value="F:DNA binding"/>
    <property type="evidence" value="ECO:0007669"/>
    <property type="project" value="UniProtKB-KW"/>
</dbReference>
<keyword evidence="5" id="KW-0614">Plasmid</keyword>
<dbReference type="Proteomes" id="UP000018566">
    <property type="component" value="Plasmid pBMB0232"/>
</dbReference>
<dbReference type="InterPro" id="IPR036390">
    <property type="entry name" value="WH_DNA-bd_sf"/>
</dbReference>
<dbReference type="SMART" id="SM00418">
    <property type="entry name" value="HTH_ARSR"/>
    <property type="match status" value="1"/>
</dbReference>
<dbReference type="InterPro" id="IPR001845">
    <property type="entry name" value="HTH_ArsR_DNA-bd_dom"/>
</dbReference>
<evidence type="ECO:0000259" key="4">
    <source>
        <dbReference type="PROSITE" id="PS50987"/>
    </source>
</evidence>
<dbReference type="KEGG" id="bthu:YBT1518_32547"/>
<dbReference type="NCBIfam" id="NF033788">
    <property type="entry name" value="HTH_metalloreg"/>
    <property type="match status" value="1"/>
</dbReference>
<dbReference type="CDD" id="cd00090">
    <property type="entry name" value="HTH_ARSR"/>
    <property type="match status" value="1"/>
</dbReference>
<keyword evidence="3" id="KW-0804">Transcription</keyword>
<dbReference type="AlphaFoldDB" id="A0A9W3KJ98"/>
<protein>
    <submittedName>
        <fullName evidence="5">ArsR family transcriptional regulator</fullName>
    </submittedName>
</protein>
<organism evidence="5 6">
    <name type="scientific">Bacillus thuringiensis YBT-1518</name>
    <dbReference type="NCBI Taxonomy" id="529122"/>
    <lineage>
        <taxon>Bacteria</taxon>
        <taxon>Bacillati</taxon>
        <taxon>Bacillota</taxon>
        <taxon>Bacilli</taxon>
        <taxon>Bacillales</taxon>
        <taxon>Bacillaceae</taxon>
        <taxon>Bacillus</taxon>
        <taxon>Bacillus cereus group</taxon>
    </lineage>
</organism>
<evidence type="ECO:0000313" key="6">
    <source>
        <dbReference type="Proteomes" id="UP000018566"/>
    </source>
</evidence>
<dbReference type="InterPro" id="IPR011991">
    <property type="entry name" value="ArsR-like_HTH"/>
</dbReference>
<evidence type="ECO:0000313" key="5">
    <source>
        <dbReference type="EMBL" id="AHA75543.1"/>
    </source>
</evidence>
<keyword evidence="2" id="KW-0238">DNA-binding</keyword>
<evidence type="ECO:0000256" key="3">
    <source>
        <dbReference type="ARBA" id="ARBA00023163"/>
    </source>
</evidence>
<dbReference type="PROSITE" id="PS50987">
    <property type="entry name" value="HTH_ARSR_2"/>
    <property type="match status" value="1"/>
</dbReference>
<reference evidence="5 6" key="1">
    <citation type="submission" date="2013-05" db="EMBL/GenBank/DDBJ databases">
        <title>Complete genome sequence of Bacillus thuringiensis YBT-1518, a typical strain with high toxicity to nematode.</title>
        <authorList>
            <person name="Wang P."/>
            <person name="Zhang C."/>
            <person name="Guo M."/>
            <person name="Guo S."/>
            <person name="Zhu Y."/>
            <person name="Zheng J."/>
            <person name="Zhu L."/>
            <person name="Ruan L."/>
            <person name="Peng D."/>
            <person name="Sun M."/>
        </authorList>
    </citation>
    <scope>NUCLEOTIDE SEQUENCE [LARGE SCALE GENOMIC DNA]</scope>
    <source>
        <strain evidence="5 6">YBT-1518</strain>
        <plasmid evidence="5 6">pBMB0232</plasmid>
    </source>
</reference>